<reference evidence="6" key="2">
    <citation type="submission" date="2017-02" db="EMBL/GenBank/DDBJ databases">
        <title>Sunflower complete genome.</title>
        <authorList>
            <person name="Langlade N."/>
            <person name="Munos S."/>
        </authorList>
    </citation>
    <scope>NUCLEOTIDE SEQUENCE [LARGE SCALE GENOMIC DNA]</scope>
    <source>
        <tissue evidence="6">Leaves</tissue>
    </source>
</reference>
<dbReference type="InterPro" id="IPR036533">
    <property type="entry name" value="BAG_dom_sf"/>
</dbReference>
<sequence>MNQLLKLDGITADGDVKLHRKMQVKRVQKYVETLDVSKIKNSTAGTNENGDAKQVQEPQASQRQEHIISNRHMNAASPNQDDRYQPPLKDANRKKGKCSYSVLFFPIRFYMLNLTVYFTFINWKTQEITDHFVLL</sequence>
<dbReference type="InParanoid" id="A0A251T532"/>
<evidence type="ECO:0000259" key="4">
    <source>
        <dbReference type="Pfam" id="PF02179"/>
    </source>
</evidence>
<dbReference type="SUPFAM" id="SSF63491">
    <property type="entry name" value="BAG domain"/>
    <property type="match status" value="1"/>
</dbReference>
<evidence type="ECO:0000256" key="3">
    <source>
        <dbReference type="SAM" id="Phobius"/>
    </source>
</evidence>
<feature type="domain" description="BAG" evidence="4">
    <location>
        <begin position="1"/>
        <end position="35"/>
    </location>
</feature>
<dbReference type="Gramene" id="mRNA:HanXRQr2_Chr12g0562581">
    <property type="protein sequence ID" value="mRNA:HanXRQr2_Chr12g0562581"/>
    <property type="gene ID" value="HanXRQr2_Chr12g0562581"/>
</dbReference>
<gene>
    <name evidence="6" type="ORF">HannXRQ_Chr12g0382791</name>
    <name evidence="5" type="ORF">HanXRQr2_Chr12g0562581</name>
</gene>
<dbReference type="InterPro" id="IPR039773">
    <property type="entry name" value="BAG_chaperone_regulator"/>
</dbReference>
<reference evidence="5" key="3">
    <citation type="submission" date="2020-06" db="EMBL/GenBank/DDBJ databases">
        <title>Helianthus annuus Genome sequencing and assembly Release 2.</title>
        <authorList>
            <person name="Gouzy J."/>
            <person name="Langlade N."/>
            <person name="Munos S."/>
        </authorList>
    </citation>
    <scope>NUCLEOTIDE SEQUENCE</scope>
    <source>
        <tissue evidence="5">Leaves</tissue>
    </source>
</reference>
<dbReference type="InterPro" id="IPR003103">
    <property type="entry name" value="BAG_domain"/>
</dbReference>
<name>A0A251T532_HELAN</name>
<dbReference type="GO" id="GO:0051087">
    <property type="term" value="F:protein-folding chaperone binding"/>
    <property type="evidence" value="ECO:0007669"/>
    <property type="project" value="InterPro"/>
</dbReference>
<dbReference type="Pfam" id="PF02179">
    <property type="entry name" value="BAG"/>
    <property type="match status" value="1"/>
</dbReference>
<organism evidence="6 7">
    <name type="scientific">Helianthus annuus</name>
    <name type="common">Common sunflower</name>
    <dbReference type="NCBI Taxonomy" id="4232"/>
    <lineage>
        <taxon>Eukaryota</taxon>
        <taxon>Viridiplantae</taxon>
        <taxon>Streptophyta</taxon>
        <taxon>Embryophyta</taxon>
        <taxon>Tracheophyta</taxon>
        <taxon>Spermatophyta</taxon>
        <taxon>Magnoliopsida</taxon>
        <taxon>eudicotyledons</taxon>
        <taxon>Gunneridae</taxon>
        <taxon>Pentapetalae</taxon>
        <taxon>asterids</taxon>
        <taxon>campanulids</taxon>
        <taxon>Asterales</taxon>
        <taxon>Asteraceae</taxon>
        <taxon>Asteroideae</taxon>
        <taxon>Heliantheae alliance</taxon>
        <taxon>Heliantheae</taxon>
        <taxon>Helianthus</taxon>
    </lineage>
</organism>
<evidence type="ECO:0000313" key="7">
    <source>
        <dbReference type="Proteomes" id="UP000215914"/>
    </source>
</evidence>
<dbReference type="STRING" id="4232.A0A251T532"/>
<dbReference type="PANTHER" id="PTHR12329">
    <property type="entry name" value="BCL2-ASSOCIATED ATHANOGENE"/>
    <property type="match status" value="1"/>
</dbReference>
<feature type="transmembrane region" description="Helical" evidence="3">
    <location>
        <begin position="102"/>
        <end position="123"/>
    </location>
</feature>
<evidence type="ECO:0000256" key="1">
    <source>
        <dbReference type="ARBA" id="ARBA00023186"/>
    </source>
</evidence>
<accession>A0A251T532</accession>
<feature type="region of interest" description="Disordered" evidence="2">
    <location>
        <begin position="41"/>
        <end position="94"/>
    </location>
</feature>
<dbReference type="Proteomes" id="UP000215914">
    <property type="component" value="Chromosome 12"/>
</dbReference>
<dbReference type="PANTHER" id="PTHR12329:SF11">
    <property type="entry name" value="BAG FAMILY MOLECULAR CHAPERONE REGULATOR 1"/>
    <property type="match status" value="1"/>
</dbReference>
<dbReference type="EMBL" id="MNCJ02000327">
    <property type="protein sequence ID" value="KAF5779696.1"/>
    <property type="molecule type" value="Genomic_DNA"/>
</dbReference>
<reference evidence="5 7" key="1">
    <citation type="journal article" date="2017" name="Nature">
        <title>The sunflower genome provides insights into oil metabolism, flowering and Asterid evolution.</title>
        <authorList>
            <person name="Badouin H."/>
            <person name="Gouzy J."/>
            <person name="Grassa C.J."/>
            <person name="Murat F."/>
            <person name="Staton S.E."/>
            <person name="Cottret L."/>
            <person name="Lelandais-Briere C."/>
            <person name="Owens G.L."/>
            <person name="Carrere S."/>
            <person name="Mayjonade B."/>
            <person name="Legrand L."/>
            <person name="Gill N."/>
            <person name="Kane N.C."/>
            <person name="Bowers J.E."/>
            <person name="Hubner S."/>
            <person name="Bellec A."/>
            <person name="Berard A."/>
            <person name="Berges H."/>
            <person name="Blanchet N."/>
            <person name="Boniface M.C."/>
            <person name="Brunel D."/>
            <person name="Catrice O."/>
            <person name="Chaidir N."/>
            <person name="Claudel C."/>
            <person name="Donnadieu C."/>
            <person name="Faraut T."/>
            <person name="Fievet G."/>
            <person name="Helmstetter N."/>
            <person name="King M."/>
            <person name="Knapp S.J."/>
            <person name="Lai Z."/>
            <person name="Le Paslier M.C."/>
            <person name="Lippi Y."/>
            <person name="Lorenzon L."/>
            <person name="Mandel J.R."/>
            <person name="Marage G."/>
            <person name="Marchand G."/>
            <person name="Marquand E."/>
            <person name="Bret-Mestries E."/>
            <person name="Morien E."/>
            <person name="Nambeesan S."/>
            <person name="Nguyen T."/>
            <person name="Pegot-Espagnet P."/>
            <person name="Pouilly N."/>
            <person name="Raftis F."/>
            <person name="Sallet E."/>
            <person name="Schiex T."/>
            <person name="Thomas J."/>
            <person name="Vandecasteele C."/>
            <person name="Vares D."/>
            <person name="Vear F."/>
            <person name="Vautrin S."/>
            <person name="Crespi M."/>
            <person name="Mangin B."/>
            <person name="Burke J.M."/>
            <person name="Salse J."/>
            <person name="Munos S."/>
            <person name="Vincourt P."/>
            <person name="Rieseberg L.H."/>
            <person name="Langlade N.B."/>
        </authorList>
    </citation>
    <scope>NUCLEOTIDE SEQUENCE [LARGE SCALE GENOMIC DNA]</scope>
    <source>
        <strain evidence="7">cv. SF193</strain>
        <tissue evidence="5">Leaves</tissue>
    </source>
</reference>
<protein>
    <submittedName>
        <fullName evidence="5 6">BAG domain-containing protein</fullName>
    </submittedName>
</protein>
<dbReference type="Gene3D" id="1.20.58.120">
    <property type="entry name" value="BAG domain"/>
    <property type="match status" value="1"/>
</dbReference>
<keyword evidence="1" id="KW-0143">Chaperone</keyword>
<proteinExistence type="predicted"/>
<keyword evidence="3" id="KW-1133">Transmembrane helix</keyword>
<dbReference type="AlphaFoldDB" id="A0A251T532"/>
<keyword evidence="7" id="KW-1185">Reference proteome</keyword>
<evidence type="ECO:0000313" key="5">
    <source>
        <dbReference type="EMBL" id="KAF5779696.1"/>
    </source>
</evidence>
<evidence type="ECO:0000313" key="6">
    <source>
        <dbReference type="EMBL" id="OTG06257.1"/>
    </source>
</evidence>
<evidence type="ECO:0000256" key="2">
    <source>
        <dbReference type="SAM" id="MobiDB-lite"/>
    </source>
</evidence>
<keyword evidence="3" id="KW-0472">Membrane</keyword>
<keyword evidence="3" id="KW-0812">Transmembrane</keyword>
<dbReference type="EMBL" id="CM007901">
    <property type="protein sequence ID" value="OTG06257.1"/>
    <property type="molecule type" value="Genomic_DNA"/>
</dbReference>